<keyword evidence="2" id="KW-1185">Reference proteome</keyword>
<protein>
    <submittedName>
        <fullName evidence="1">NAD(P)-binding rossmann-like domain-containing protein</fullName>
    </submittedName>
</protein>
<dbReference type="EMBL" id="LGSS01000007">
    <property type="protein sequence ID" value="KNF08494.1"/>
    <property type="molecule type" value="Genomic_DNA"/>
</dbReference>
<dbReference type="Gene3D" id="3.50.50.60">
    <property type="entry name" value="FAD/NAD(P)-binding domain"/>
    <property type="match status" value="2"/>
</dbReference>
<dbReference type="RefSeq" id="WP_050355315.1">
    <property type="nucleotide sequence ID" value="NZ_LGSS01000007.1"/>
</dbReference>
<dbReference type="Proteomes" id="UP000037267">
    <property type="component" value="Unassembled WGS sequence"/>
</dbReference>
<gene>
    <name evidence="1" type="ORF">CLPU_7c01220</name>
</gene>
<dbReference type="AlphaFoldDB" id="A0A0L0WAF9"/>
<dbReference type="SUPFAM" id="SSF51905">
    <property type="entry name" value="FAD/NAD(P)-binding domain"/>
    <property type="match status" value="1"/>
</dbReference>
<evidence type="ECO:0000313" key="1">
    <source>
        <dbReference type="EMBL" id="KNF08494.1"/>
    </source>
</evidence>
<dbReference type="Pfam" id="PF13450">
    <property type="entry name" value="NAD_binding_8"/>
    <property type="match status" value="1"/>
</dbReference>
<evidence type="ECO:0000313" key="2">
    <source>
        <dbReference type="Proteomes" id="UP000037267"/>
    </source>
</evidence>
<sequence length="512" mass="58235">MKKKVKIIGAGISGLATGCYLQMNGYETEIVEMHNLSGGLCTSWKRGGYNFDGCIHWLLGSNKGSAFYKLWSELIDLEEIEFVNHSKRVSIEVKDNVDKYGNKIFELYSNIDELEKYLLDLSSEDTAPIKEFVDSIRFIQKYELPPLVEKAPELRTFSEKVSLLKYLPVVLFINKWSKITNISFAKKIKNPFLKEAFELLFEGEEHTLLIITMQMAYFSIGCAGYPVNGSLTFAKKLEERYYKLGGKIRFNTKVDKIITENNTAVGIQINENHILDADIVISAADWNFTVFKALEGKYIDTDITSLKEQKVLDVFPSILLISIGVSSLFKDIPHLLRFPLDEVLELEDGSEVKRMEAHIYNYDRIMSPKDKTTIAVTLQTSNADFWINLREKDYVRYKEIKDNVAQEVIKKLDNKFGNIKNNVEVIDVATPATFMRYTGNWKGSIQGWMPTKKLFASSPVKSTLPGLKNFYLTGHWLVPGGGLPIALLTGRNIAQIICKNDNKIFVSEEKTV</sequence>
<organism evidence="1 2">
    <name type="scientific">Gottschalkia purinilytica</name>
    <name type="common">Clostridium purinilyticum</name>
    <dbReference type="NCBI Taxonomy" id="1503"/>
    <lineage>
        <taxon>Bacteria</taxon>
        <taxon>Bacillati</taxon>
        <taxon>Bacillota</taxon>
        <taxon>Tissierellia</taxon>
        <taxon>Tissierellales</taxon>
        <taxon>Gottschalkiaceae</taxon>
        <taxon>Gottschalkia</taxon>
    </lineage>
</organism>
<proteinExistence type="predicted"/>
<dbReference type="OrthoDB" id="9814556at2"/>
<accession>A0A0L0WAF9</accession>
<dbReference type="PROSITE" id="PS51257">
    <property type="entry name" value="PROKAR_LIPOPROTEIN"/>
    <property type="match status" value="1"/>
</dbReference>
<dbReference type="PANTHER" id="PTHR43734:SF1">
    <property type="entry name" value="PHYTOENE DESATURASE"/>
    <property type="match status" value="1"/>
</dbReference>
<reference evidence="2" key="1">
    <citation type="submission" date="2015-07" db="EMBL/GenBank/DDBJ databases">
        <title>Draft genome sequence of the purine-degrading Gottschalkia purinilyticum DSM 1384 (formerly Clostridium purinilyticum).</title>
        <authorList>
            <person name="Poehlein A."/>
            <person name="Schiel-Bengelsdorf B."/>
            <person name="Bengelsdorf F.R."/>
            <person name="Daniel R."/>
            <person name="Duerre P."/>
        </authorList>
    </citation>
    <scope>NUCLEOTIDE SEQUENCE [LARGE SCALE GENOMIC DNA]</scope>
    <source>
        <strain evidence="2">DSM 1384</strain>
    </source>
</reference>
<dbReference type="PANTHER" id="PTHR43734">
    <property type="entry name" value="PHYTOENE DESATURASE"/>
    <property type="match status" value="1"/>
</dbReference>
<comment type="caution">
    <text evidence="1">The sequence shown here is derived from an EMBL/GenBank/DDBJ whole genome shotgun (WGS) entry which is preliminary data.</text>
</comment>
<dbReference type="InterPro" id="IPR036188">
    <property type="entry name" value="FAD/NAD-bd_sf"/>
</dbReference>
<dbReference type="STRING" id="1503.CLPU_7c01220"/>
<name>A0A0L0WAF9_GOTPU</name>